<dbReference type="PANTHER" id="PTHR43384:SF10">
    <property type="entry name" value="ATPASE INVOLVED IN CHROMOSOME PARTITIONING, PARA_MIND FAMILY"/>
    <property type="match status" value="1"/>
</dbReference>
<evidence type="ECO:0000313" key="2">
    <source>
        <dbReference type="EMBL" id="ALU12817.1"/>
    </source>
</evidence>
<sequence>MKIKKSKVKFHCEPLLKRENVITVWGIKGGVGKSTTSALIAASSAFKSKRRTLLIDADFRDGASRFFLGERARNLKGWYDVLEIGGSLDDYTHVLGDGLLHVIPSGTLDSAIKYSEEIMRYGIPHAARKVAQTLFEISEFYDLIVFDTPAASFADIPILKCVIESLNARSVLLSQASITEIERTLRIAEAAMGTLPDIFVINQITPRILTDVNERRLLMNEIMNIVARNVKVLTIPFMSKLYKRILWESSEVQVLLECIAYLIWGKGRPQVCTISTRGLMTVDLAKSIASIRGKEENVQ</sequence>
<evidence type="ECO:0000259" key="1">
    <source>
        <dbReference type="Pfam" id="PF01656"/>
    </source>
</evidence>
<proteinExistence type="predicted"/>
<keyword evidence="3" id="KW-1185">Reference proteome</keyword>
<dbReference type="GO" id="GO:0009898">
    <property type="term" value="C:cytoplasmic side of plasma membrane"/>
    <property type="evidence" value="ECO:0007669"/>
    <property type="project" value="TreeGrafter"/>
</dbReference>
<reference evidence="2 3" key="1">
    <citation type="submission" date="2013-11" db="EMBL/GenBank/DDBJ databases">
        <title>Comparative genomics of Ignicoccus.</title>
        <authorList>
            <person name="Podar M."/>
        </authorList>
    </citation>
    <scope>NUCLEOTIDE SEQUENCE [LARGE SCALE GENOMIC DNA]</scope>
    <source>
        <strain evidence="2 3">DSM 13165</strain>
    </source>
</reference>
<accession>A0A0U2WPD7</accession>
<evidence type="ECO:0000313" key="3">
    <source>
        <dbReference type="Proteomes" id="UP000060778"/>
    </source>
</evidence>
<dbReference type="RefSeq" id="WP_075050509.1">
    <property type="nucleotide sequence ID" value="NZ_CP006867.1"/>
</dbReference>
<dbReference type="GO" id="GO:0005524">
    <property type="term" value="F:ATP binding"/>
    <property type="evidence" value="ECO:0007669"/>
    <property type="project" value="TreeGrafter"/>
</dbReference>
<dbReference type="SUPFAM" id="SSF52540">
    <property type="entry name" value="P-loop containing nucleoside triphosphate hydrolases"/>
    <property type="match status" value="1"/>
</dbReference>
<organism evidence="2 3">
    <name type="scientific">Ignicoccus islandicus DSM 13165</name>
    <dbReference type="NCBI Taxonomy" id="940295"/>
    <lineage>
        <taxon>Archaea</taxon>
        <taxon>Thermoproteota</taxon>
        <taxon>Thermoprotei</taxon>
        <taxon>Desulfurococcales</taxon>
        <taxon>Desulfurococcaceae</taxon>
        <taxon>Ignicoccus</taxon>
    </lineage>
</organism>
<dbReference type="Proteomes" id="UP000060778">
    <property type="component" value="Chromosome"/>
</dbReference>
<dbReference type="GO" id="GO:0005829">
    <property type="term" value="C:cytosol"/>
    <property type="evidence" value="ECO:0007669"/>
    <property type="project" value="TreeGrafter"/>
</dbReference>
<dbReference type="GeneID" id="30680929"/>
<dbReference type="EMBL" id="CP006867">
    <property type="protein sequence ID" value="ALU12817.1"/>
    <property type="molecule type" value="Genomic_DNA"/>
</dbReference>
<dbReference type="PANTHER" id="PTHR43384">
    <property type="entry name" value="SEPTUM SITE-DETERMINING PROTEIN MIND HOMOLOG, CHLOROPLASTIC-RELATED"/>
    <property type="match status" value="1"/>
</dbReference>
<dbReference type="Gene3D" id="3.40.50.300">
    <property type="entry name" value="P-loop containing nucleotide triphosphate hydrolases"/>
    <property type="match status" value="1"/>
</dbReference>
<dbReference type="InterPro" id="IPR050625">
    <property type="entry name" value="ParA/MinD_ATPase"/>
</dbReference>
<gene>
    <name evidence="2" type="ORF">EYM_07785</name>
</gene>
<dbReference type="AlphaFoldDB" id="A0A0U2WPD7"/>
<dbReference type="KEGG" id="iis:EYM_07785"/>
<name>A0A0U2WPD7_9CREN</name>
<protein>
    <recommendedName>
        <fullName evidence="1">CobQ/CobB/MinD/ParA nucleotide binding domain-containing protein</fullName>
    </recommendedName>
</protein>
<dbReference type="OrthoDB" id="43982at2157"/>
<dbReference type="InterPro" id="IPR002586">
    <property type="entry name" value="CobQ/CobB/MinD/ParA_Nub-bd_dom"/>
</dbReference>
<dbReference type="GO" id="GO:0051782">
    <property type="term" value="P:negative regulation of cell division"/>
    <property type="evidence" value="ECO:0007669"/>
    <property type="project" value="TreeGrafter"/>
</dbReference>
<feature type="domain" description="CobQ/CobB/MinD/ParA nucleotide binding" evidence="1">
    <location>
        <begin position="22"/>
        <end position="244"/>
    </location>
</feature>
<dbReference type="GO" id="GO:0016887">
    <property type="term" value="F:ATP hydrolysis activity"/>
    <property type="evidence" value="ECO:0007669"/>
    <property type="project" value="TreeGrafter"/>
</dbReference>
<dbReference type="InterPro" id="IPR027417">
    <property type="entry name" value="P-loop_NTPase"/>
</dbReference>
<dbReference type="Pfam" id="PF01656">
    <property type="entry name" value="CbiA"/>
    <property type="match status" value="1"/>
</dbReference>